<evidence type="ECO:0000256" key="1">
    <source>
        <dbReference type="ARBA" id="ARBA00004163"/>
    </source>
</evidence>
<dbReference type="Pfam" id="PF03908">
    <property type="entry name" value="Sec20"/>
    <property type="match status" value="1"/>
</dbReference>
<reference evidence="12" key="1">
    <citation type="journal article" date="2020" name="Ecol. Evol.">
        <title>Genome structure and content of the rice root-knot nematode (Meloidogyne graminicola).</title>
        <authorList>
            <person name="Phan N.T."/>
            <person name="Danchin E.G.J."/>
            <person name="Klopp C."/>
            <person name="Perfus-Barbeoch L."/>
            <person name="Kozlowski D.K."/>
            <person name="Koutsovoulos G.D."/>
            <person name="Lopez-Roques C."/>
            <person name="Bouchez O."/>
            <person name="Zahm M."/>
            <person name="Besnard G."/>
            <person name="Bellafiore S."/>
        </authorList>
    </citation>
    <scope>NUCLEOTIDE SEQUENCE</scope>
    <source>
        <strain evidence="12">VN-18</strain>
    </source>
</reference>
<evidence type="ECO:0000313" key="12">
    <source>
        <dbReference type="EMBL" id="KAF7634619.1"/>
    </source>
</evidence>
<evidence type="ECO:0000256" key="5">
    <source>
        <dbReference type="ARBA" id="ARBA00022892"/>
    </source>
</evidence>
<keyword evidence="7" id="KW-0175">Coiled coil</keyword>
<evidence type="ECO:0000256" key="3">
    <source>
        <dbReference type="ARBA" id="ARBA00022692"/>
    </source>
</evidence>
<name>A0A8S9ZME7_9BILA</name>
<evidence type="ECO:0000256" key="10">
    <source>
        <dbReference type="SAM" id="Phobius"/>
    </source>
</evidence>
<dbReference type="Proteomes" id="UP000605970">
    <property type="component" value="Unassembled WGS sequence"/>
</dbReference>
<sequence>MFLRLSMRRQIAQNLEAENERKIREQLFRRTFAASARRGGYDRRSDALKQQSERTTEMLSSLVTRMSEQVTFKPFNFKWMKRLPLIRVEQSEQSTGALIHSSSVLRDSHYNFDAVSSTIKSGGKLISKYGRRECTDKILIVLALLLYFGVCLYILRKRIPWLNWNWFDWIGD</sequence>
<comment type="caution">
    <text evidence="12">The sequence shown here is derived from an EMBL/GenBank/DDBJ whole genome shotgun (WGS) entry which is preliminary data.</text>
</comment>
<accession>A0A8S9ZME7</accession>
<comment type="subcellular location">
    <subcellularLocation>
        <location evidence="1">Endoplasmic reticulum membrane</location>
        <topology evidence="1">Single-pass type IV membrane protein</topology>
    </subcellularLocation>
</comment>
<keyword evidence="4" id="KW-0256">Endoplasmic reticulum</keyword>
<evidence type="ECO:0000313" key="13">
    <source>
        <dbReference type="Proteomes" id="UP000605970"/>
    </source>
</evidence>
<dbReference type="InterPro" id="IPR056173">
    <property type="entry name" value="Sec20_C"/>
</dbReference>
<keyword evidence="5" id="KW-0931">ER-Golgi transport</keyword>
<organism evidence="12 13">
    <name type="scientific">Meloidogyne graminicola</name>
    <dbReference type="NCBI Taxonomy" id="189291"/>
    <lineage>
        <taxon>Eukaryota</taxon>
        <taxon>Metazoa</taxon>
        <taxon>Ecdysozoa</taxon>
        <taxon>Nematoda</taxon>
        <taxon>Chromadorea</taxon>
        <taxon>Rhabditida</taxon>
        <taxon>Tylenchina</taxon>
        <taxon>Tylenchomorpha</taxon>
        <taxon>Tylenchoidea</taxon>
        <taxon>Meloidogynidae</taxon>
        <taxon>Meloidogyninae</taxon>
        <taxon>Meloidogyne</taxon>
    </lineage>
</organism>
<evidence type="ECO:0000256" key="6">
    <source>
        <dbReference type="ARBA" id="ARBA00022989"/>
    </source>
</evidence>
<evidence type="ECO:0000256" key="4">
    <source>
        <dbReference type="ARBA" id="ARBA00022824"/>
    </source>
</evidence>
<evidence type="ECO:0000256" key="7">
    <source>
        <dbReference type="ARBA" id="ARBA00023054"/>
    </source>
</evidence>
<proteinExistence type="inferred from homology"/>
<keyword evidence="2" id="KW-0813">Transport</keyword>
<dbReference type="GO" id="GO:0006890">
    <property type="term" value="P:retrograde vesicle-mediated transport, Golgi to endoplasmic reticulum"/>
    <property type="evidence" value="ECO:0007669"/>
    <property type="project" value="InterPro"/>
</dbReference>
<evidence type="ECO:0000256" key="9">
    <source>
        <dbReference type="ARBA" id="ARBA00037934"/>
    </source>
</evidence>
<dbReference type="PANTHER" id="PTHR12825:SF0">
    <property type="entry name" value="VESICLE TRANSPORT PROTEIN SEC20"/>
    <property type="match status" value="1"/>
</dbReference>
<dbReference type="AlphaFoldDB" id="A0A8S9ZME7"/>
<feature type="transmembrane region" description="Helical" evidence="10">
    <location>
        <begin position="138"/>
        <end position="155"/>
    </location>
</feature>
<dbReference type="GO" id="GO:0005789">
    <property type="term" value="C:endoplasmic reticulum membrane"/>
    <property type="evidence" value="ECO:0007669"/>
    <property type="project" value="UniProtKB-SubCell"/>
</dbReference>
<keyword evidence="8 10" id="KW-0472">Membrane</keyword>
<dbReference type="PANTHER" id="PTHR12825">
    <property type="entry name" value="BNIP1-RELATED"/>
    <property type="match status" value="1"/>
</dbReference>
<keyword evidence="13" id="KW-1185">Reference proteome</keyword>
<dbReference type="GO" id="GO:0031201">
    <property type="term" value="C:SNARE complex"/>
    <property type="evidence" value="ECO:0007669"/>
    <property type="project" value="TreeGrafter"/>
</dbReference>
<gene>
    <name evidence="12" type="ORF">Mgra_00005956</name>
</gene>
<evidence type="ECO:0000259" key="11">
    <source>
        <dbReference type="Pfam" id="PF03908"/>
    </source>
</evidence>
<keyword evidence="3 10" id="KW-0812">Transmembrane</keyword>
<evidence type="ECO:0000256" key="2">
    <source>
        <dbReference type="ARBA" id="ARBA00022448"/>
    </source>
</evidence>
<dbReference type="GO" id="GO:0005484">
    <property type="term" value="F:SNAP receptor activity"/>
    <property type="evidence" value="ECO:0007669"/>
    <property type="project" value="InterPro"/>
</dbReference>
<dbReference type="OrthoDB" id="46868at2759"/>
<comment type="similarity">
    <text evidence="9">Belongs to the SEC20 family.</text>
</comment>
<feature type="domain" description="Sec20 C-terminal" evidence="11">
    <location>
        <begin position="87"/>
        <end position="159"/>
    </location>
</feature>
<protein>
    <recommendedName>
        <fullName evidence="11">Sec20 C-terminal domain-containing protein</fullName>
    </recommendedName>
</protein>
<dbReference type="EMBL" id="JABEBT010000054">
    <property type="protein sequence ID" value="KAF7634619.1"/>
    <property type="molecule type" value="Genomic_DNA"/>
</dbReference>
<keyword evidence="6 10" id="KW-1133">Transmembrane helix</keyword>
<evidence type="ECO:0000256" key="8">
    <source>
        <dbReference type="ARBA" id="ARBA00023136"/>
    </source>
</evidence>
<dbReference type="InterPro" id="IPR005606">
    <property type="entry name" value="Sec20"/>
</dbReference>